<organism evidence="1 2">
    <name type="scientific">Psychrobacter pasteurii</name>
    <dbReference type="NCBI Taxonomy" id="1945520"/>
    <lineage>
        <taxon>Bacteria</taxon>
        <taxon>Pseudomonadati</taxon>
        <taxon>Pseudomonadota</taxon>
        <taxon>Gammaproteobacteria</taxon>
        <taxon>Moraxellales</taxon>
        <taxon>Moraxellaceae</taxon>
        <taxon>Psychrobacter</taxon>
    </lineage>
</organism>
<dbReference type="RefSeq" id="WP_077448549.1">
    <property type="nucleotide sequence ID" value="NZ_FUGD01000075.1"/>
</dbReference>
<keyword evidence="2" id="KW-1185">Reference proteome</keyword>
<dbReference type="STRING" id="1945520.A1019T_01116"/>
<evidence type="ECO:0000313" key="2">
    <source>
        <dbReference type="Proteomes" id="UP000188169"/>
    </source>
</evidence>
<proteinExistence type="predicted"/>
<dbReference type="Proteomes" id="UP000188169">
    <property type="component" value="Unassembled WGS sequence"/>
</dbReference>
<sequence length="116" mass="13319">MNLVRESMIQTAGVLSRRQRDELPVKPLQWHYQNANPFDDTRIVAKGPTHLYVILDDVNGKYLVKKTRLADNHTDHCGGFTCIDSAKEFVNEHYEDNMAPWVYSIDEINGGSKDVR</sequence>
<evidence type="ECO:0000313" key="1">
    <source>
        <dbReference type="EMBL" id="SJM37145.1"/>
    </source>
</evidence>
<protein>
    <submittedName>
        <fullName evidence="1">Uncharacterized protein</fullName>
    </submittedName>
</protein>
<name>A0A1R4EF63_9GAMM</name>
<dbReference type="AlphaFoldDB" id="A0A1R4EF63"/>
<accession>A0A1R4EF63</accession>
<gene>
    <name evidence="1" type="ORF">A1019T_01116</name>
</gene>
<reference evidence="2" key="1">
    <citation type="submission" date="2017-02" db="EMBL/GenBank/DDBJ databases">
        <authorList>
            <person name="Mornico D."/>
        </authorList>
    </citation>
    <scope>NUCLEOTIDE SEQUENCE [LARGE SCALE GENOMIC DNA]</scope>
</reference>
<dbReference type="OrthoDB" id="9861303at2"/>
<dbReference type="EMBL" id="FUGD01000075">
    <property type="protein sequence ID" value="SJM37145.1"/>
    <property type="molecule type" value="Genomic_DNA"/>
</dbReference>